<keyword evidence="1" id="KW-0472">Membrane</keyword>
<organism evidence="2 3">
    <name type="scientific">Sulfurirhabdus autotrophica</name>
    <dbReference type="NCBI Taxonomy" id="1706046"/>
    <lineage>
        <taxon>Bacteria</taxon>
        <taxon>Pseudomonadati</taxon>
        <taxon>Pseudomonadota</taxon>
        <taxon>Betaproteobacteria</taxon>
        <taxon>Nitrosomonadales</taxon>
        <taxon>Sulfuricellaceae</taxon>
        <taxon>Sulfurirhabdus</taxon>
    </lineage>
</organism>
<sequence length="159" mass="19055">MNWIKKPEKAMTFFGLIYLAVVCYLLYWAFDFIDHPRLTIPDPQQDSQFGWLLTYFAAAFLMAYIAEIGVIKVKSRTVLVTAFYAIGSFFFVVDIISGNIGKILFFAWILFASIWARRYFIPFHVRDELKRQNALQEEMLEQMREYRNIDNWERRERPR</sequence>
<feature type="transmembrane region" description="Helical" evidence="1">
    <location>
        <begin position="50"/>
        <end position="71"/>
    </location>
</feature>
<comment type="caution">
    <text evidence="2">The sequence shown here is derived from an EMBL/GenBank/DDBJ whole genome shotgun (WGS) entry which is preliminary data.</text>
</comment>
<proteinExistence type="predicted"/>
<keyword evidence="1" id="KW-1133">Transmembrane helix</keyword>
<keyword evidence="3" id="KW-1185">Reference proteome</keyword>
<dbReference type="RefSeq" id="WP_124946544.1">
    <property type="nucleotide sequence ID" value="NZ_BHVT01000037.1"/>
</dbReference>
<name>A0A4R3Y2W9_9PROT</name>
<evidence type="ECO:0000256" key="1">
    <source>
        <dbReference type="SAM" id="Phobius"/>
    </source>
</evidence>
<feature type="transmembrane region" description="Helical" evidence="1">
    <location>
        <begin position="12"/>
        <end position="30"/>
    </location>
</feature>
<evidence type="ECO:0000313" key="2">
    <source>
        <dbReference type="EMBL" id="TCV85822.1"/>
    </source>
</evidence>
<dbReference type="Proteomes" id="UP000295367">
    <property type="component" value="Unassembled WGS sequence"/>
</dbReference>
<keyword evidence="1" id="KW-0812">Transmembrane</keyword>
<reference evidence="2 3" key="1">
    <citation type="submission" date="2019-03" db="EMBL/GenBank/DDBJ databases">
        <title>Genomic Encyclopedia of Type Strains, Phase IV (KMG-IV): sequencing the most valuable type-strain genomes for metagenomic binning, comparative biology and taxonomic classification.</title>
        <authorList>
            <person name="Goeker M."/>
        </authorList>
    </citation>
    <scope>NUCLEOTIDE SEQUENCE [LARGE SCALE GENOMIC DNA]</scope>
    <source>
        <strain evidence="2 3">DSM 100309</strain>
    </source>
</reference>
<evidence type="ECO:0000313" key="3">
    <source>
        <dbReference type="Proteomes" id="UP000295367"/>
    </source>
</evidence>
<dbReference type="AlphaFoldDB" id="A0A4R3Y2W9"/>
<accession>A0A4R3Y2W9</accession>
<dbReference type="EMBL" id="SMCO01000008">
    <property type="protein sequence ID" value="TCV85822.1"/>
    <property type="molecule type" value="Genomic_DNA"/>
</dbReference>
<protein>
    <submittedName>
        <fullName evidence="2">Uncharacterized protein</fullName>
    </submittedName>
</protein>
<gene>
    <name evidence="2" type="ORF">EDC63_10830</name>
</gene>
<feature type="transmembrane region" description="Helical" evidence="1">
    <location>
        <begin position="78"/>
        <end position="97"/>
    </location>
</feature>
<dbReference type="OrthoDB" id="10014888at2"/>
<feature type="transmembrane region" description="Helical" evidence="1">
    <location>
        <begin position="103"/>
        <end position="121"/>
    </location>
</feature>